<dbReference type="GO" id="GO:0016887">
    <property type="term" value="F:ATP hydrolysis activity"/>
    <property type="evidence" value="ECO:0007669"/>
    <property type="project" value="InterPro"/>
</dbReference>
<dbReference type="Gene3D" id="1.20.5.5270">
    <property type="match status" value="1"/>
</dbReference>
<evidence type="ECO:0000256" key="6">
    <source>
        <dbReference type="PIRNR" id="PIRNR001174"/>
    </source>
</evidence>
<protein>
    <recommendedName>
        <fullName evidence="6 11">Lon protease homolog</fullName>
        <ecNumber evidence="6 11">3.4.21.-</ecNumber>
    </recommendedName>
</protein>
<keyword evidence="4 6" id="KW-0720">Serine protease</keyword>
<proteinExistence type="inferred from homology"/>
<evidence type="ECO:0000256" key="3">
    <source>
        <dbReference type="ARBA" id="ARBA00022801"/>
    </source>
</evidence>
<evidence type="ECO:0000256" key="10">
    <source>
        <dbReference type="RuleBase" id="RU000591"/>
    </source>
</evidence>
<dbReference type="Gene3D" id="1.10.8.60">
    <property type="match status" value="1"/>
</dbReference>
<feature type="active site" evidence="7 9">
    <location>
        <position position="701"/>
    </location>
</feature>
<accession>A0A9P0ADV0</accession>
<dbReference type="Proteomes" id="UP001152759">
    <property type="component" value="Chromosome 5"/>
</dbReference>
<dbReference type="GO" id="GO:0004252">
    <property type="term" value="F:serine-type endopeptidase activity"/>
    <property type="evidence" value="ECO:0007669"/>
    <property type="project" value="UniProtKB-UniRule"/>
</dbReference>
<evidence type="ECO:0000259" key="12">
    <source>
        <dbReference type="PROSITE" id="PS51786"/>
    </source>
</evidence>
<dbReference type="InterPro" id="IPR008269">
    <property type="entry name" value="Lon_proteolytic"/>
</dbReference>
<dbReference type="Pfam" id="PF02190">
    <property type="entry name" value="LON_substr_bdg"/>
    <property type="match status" value="1"/>
</dbReference>
<dbReference type="PANTHER" id="PTHR10046">
    <property type="entry name" value="ATP DEPENDENT LON PROTEASE FAMILY MEMBER"/>
    <property type="match status" value="1"/>
</dbReference>
<dbReference type="Pfam" id="PF00004">
    <property type="entry name" value="AAA"/>
    <property type="match status" value="1"/>
</dbReference>
<reference evidence="14" key="1">
    <citation type="submission" date="2021-12" db="EMBL/GenBank/DDBJ databases">
        <authorList>
            <person name="King R."/>
        </authorList>
    </citation>
    <scope>NUCLEOTIDE SEQUENCE</scope>
</reference>
<dbReference type="PROSITE" id="PS01046">
    <property type="entry name" value="LON_SER"/>
    <property type="match status" value="1"/>
</dbReference>
<dbReference type="EMBL" id="OU963866">
    <property type="protein sequence ID" value="CAH0389678.1"/>
    <property type="molecule type" value="Genomic_DNA"/>
</dbReference>
<evidence type="ECO:0000256" key="1">
    <source>
        <dbReference type="ARBA" id="ARBA00022670"/>
    </source>
</evidence>
<dbReference type="KEGG" id="btab:109035603"/>
<dbReference type="GO" id="GO:0006508">
    <property type="term" value="P:proteolysis"/>
    <property type="evidence" value="ECO:0007669"/>
    <property type="project" value="UniProtKB-KW"/>
</dbReference>
<dbReference type="FunFam" id="3.40.50.300:FF:000382">
    <property type="entry name" value="Lon protease homolog 2, peroxisomal"/>
    <property type="match status" value="1"/>
</dbReference>
<dbReference type="PROSITE" id="PS51787">
    <property type="entry name" value="LON_N"/>
    <property type="match status" value="1"/>
</dbReference>
<name>A0A9P0ADV0_BEMTA</name>
<dbReference type="SUPFAM" id="SSF52540">
    <property type="entry name" value="P-loop containing nucleoside triphosphate hydrolases"/>
    <property type="match status" value="1"/>
</dbReference>
<dbReference type="SMART" id="SM00464">
    <property type="entry name" value="LON"/>
    <property type="match status" value="1"/>
</dbReference>
<dbReference type="GO" id="GO:0005524">
    <property type="term" value="F:ATP binding"/>
    <property type="evidence" value="ECO:0007669"/>
    <property type="project" value="UniProtKB-KW"/>
</dbReference>
<dbReference type="Gene3D" id="1.20.58.1480">
    <property type="match status" value="1"/>
</dbReference>
<evidence type="ECO:0000256" key="5">
    <source>
        <dbReference type="ARBA" id="ARBA00022840"/>
    </source>
</evidence>
<evidence type="ECO:0000256" key="11">
    <source>
        <dbReference type="RuleBase" id="RU000592"/>
    </source>
</evidence>
<dbReference type="Gene3D" id="3.40.50.300">
    <property type="entry name" value="P-loop containing nucleotide triphosphate hydrolases"/>
    <property type="match status" value="1"/>
</dbReference>
<keyword evidence="15" id="KW-1185">Reference proteome</keyword>
<dbReference type="NCBIfam" id="TIGR00763">
    <property type="entry name" value="lon"/>
    <property type="match status" value="1"/>
</dbReference>
<dbReference type="InterPro" id="IPR027065">
    <property type="entry name" value="Lon_Prtase"/>
</dbReference>
<evidence type="ECO:0000313" key="15">
    <source>
        <dbReference type="Proteomes" id="UP001152759"/>
    </source>
</evidence>
<dbReference type="InterPro" id="IPR015947">
    <property type="entry name" value="PUA-like_sf"/>
</dbReference>
<dbReference type="Gene3D" id="3.30.230.10">
    <property type="match status" value="1"/>
</dbReference>
<evidence type="ECO:0000256" key="4">
    <source>
        <dbReference type="ARBA" id="ARBA00022825"/>
    </source>
</evidence>
<gene>
    <name evidence="14" type="ORF">BEMITA_LOCUS8485</name>
</gene>
<keyword evidence="1 6" id="KW-0645">Protease</keyword>
<feature type="binding site" evidence="8">
    <location>
        <begin position="366"/>
        <end position="373"/>
    </location>
    <ligand>
        <name>ATP</name>
        <dbReference type="ChEBI" id="CHEBI:30616"/>
    </ligand>
</feature>
<dbReference type="OrthoDB" id="2411602at2759"/>
<dbReference type="AlphaFoldDB" id="A0A9P0ADV0"/>
<dbReference type="EC" id="3.4.21.-" evidence="6 11"/>
<dbReference type="SUPFAM" id="SSF88697">
    <property type="entry name" value="PUA domain-like"/>
    <property type="match status" value="1"/>
</dbReference>
<keyword evidence="2 6" id="KW-0547">Nucleotide-binding</keyword>
<evidence type="ECO:0000256" key="2">
    <source>
        <dbReference type="ARBA" id="ARBA00022741"/>
    </source>
</evidence>
<evidence type="ECO:0000256" key="7">
    <source>
        <dbReference type="PIRSR" id="PIRSR001174-1"/>
    </source>
</evidence>
<comment type="similarity">
    <text evidence="6 9 10">Belongs to the peptidase S16 family.</text>
</comment>
<dbReference type="PIRSF" id="PIRSF001174">
    <property type="entry name" value="Lon_proteas"/>
    <property type="match status" value="1"/>
</dbReference>
<dbReference type="PRINTS" id="PR00830">
    <property type="entry name" value="ENDOLAPTASE"/>
</dbReference>
<evidence type="ECO:0000256" key="8">
    <source>
        <dbReference type="PIRSR" id="PIRSR001174-2"/>
    </source>
</evidence>
<dbReference type="CDD" id="cd19500">
    <property type="entry name" value="RecA-like_Lon"/>
    <property type="match status" value="1"/>
</dbReference>
<feature type="domain" description="Lon proteolytic" evidence="12">
    <location>
        <begin position="611"/>
        <end position="795"/>
    </location>
</feature>
<dbReference type="GO" id="GO:0004176">
    <property type="term" value="F:ATP-dependent peptidase activity"/>
    <property type="evidence" value="ECO:0007669"/>
    <property type="project" value="UniProtKB-UniRule"/>
</dbReference>
<dbReference type="InterPro" id="IPR027417">
    <property type="entry name" value="P-loop_NTPase"/>
</dbReference>
<organism evidence="14 15">
    <name type="scientific">Bemisia tabaci</name>
    <name type="common">Sweetpotato whitefly</name>
    <name type="synonym">Aleurodes tabaci</name>
    <dbReference type="NCBI Taxonomy" id="7038"/>
    <lineage>
        <taxon>Eukaryota</taxon>
        <taxon>Metazoa</taxon>
        <taxon>Ecdysozoa</taxon>
        <taxon>Arthropoda</taxon>
        <taxon>Hexapoda</taxon>
        <taxon>Insecta</taxon>
        <taxon>Pterygota</taxon>
        <taxon>Neoptera</taxon>
        <taxon>Paraneoptera</taxon>
        <taxon>Hemiptera</taxon>
        <taxon>Sternorrhyncha</taxon>
        <taxon>Aleyrodoidea</taxon>
        <taxon>Aleyrodidae</taxon>
        <taxon>Aleyrodinae</taxon>
        <taxon>Bemisia</taxon>
    </lineage>
</organism>
<dbReference type="InterPro" id="IPR046336">
    <property type="entry name" value="Lon_prtase_N_sf"/>
</dbReference>
<feature type="domain" description="Lon N-terminal" evidence="13">
    <location>
        <begin position="13"/>
        <end position="220"/>
    </location>
</feature>
<keyword evidence="3 6" id="KW-0378">Hydrolase</keyword>
<dbReference type="InterPro" id="IPR014721">
    <property type="entry name" value="Ribsml_uS5_D2-typ_fold_subgr"/>
</dbReference>
<dbReference type="InterPro" id="IPR054594">
    <property type="entry name" value="Lon_lid"/>
</dbReference>
<dbReference type="Pfam" id="PF05362">
    <property type="entry name" value="Lon_C"/>
    <property type="match status" value="1"/>
</dbReference>
<evidence type="ECO:0000259" key="13">
    <source>
        <dbReference type="PROSITE" id="PS51787"/>
    </source>
</evidence>
<sequence length="819" mass="89932">MVVFANDVFPRKIPLIITTSDVLLPGVTVKIPITESRNVNMVRSQLLGSNSSPNPIIGIVPKQAEDSSEAVTIDKDTVGVIGQVFHISRTSWPKPTFMVLVSGLCRFRVDKLIMEEPYLVAIATQLDGFGDESGEEISKTDPTAQEFRDVAAKLFAKLTTSYSHITDKMSHILDLMPLSRLADFCCSYSSATYAEKLDVLNTVDVAERLKKVIPIMQRFIQELDKSGLNDRRLMPFKTSNSKLTRMKPLEMGTFSEEGDDLSDLIKRAKDLSVPAHVSKVLNRELQRLKRMGSFHPEHSIIRTYVELLMDLPWNVSAIETLDIHKARKDLDDDHFAMTSVKRRILEFLAVRQLNKSKKGPILCLVGPPGVGKTSIAKSIAKTTGRPFHCISLGGTYNQSDIRGHRKTYLGAMPGRIIQALKTTGVNNPVLLLDEVDKVGSGAHGSVAAALLEVLDSAQNSHFTDHYVNLHFDLSQVMFLATANNANVIPAPLLDRMEIIKLNGYTEEEKLQIAQKHLLPKQLREHGLENSGLQVPESCIIEIIRNYTQEAGVRSLERHLGALCRHRVVKLVENQSDNSAQNTLAPVTLDETCLIDILGPPPFGDFELWRRAGIPGVALGLSWTEYGGRVLIIETTRLNRSSQGSLVLTGHLGDVMKESASLAVDWLRSVAKQYGLNSSDPLSDADLHIHFPAGAISKDGPSAGIAIATALYSLFTNRPIANGVVMTGEITLSGAVLPVGGVKEKVLAAHRACLKKVILPQKNYSDLADIPESTKNDLEFSLVTEMSEVLQAAFDGMTESDSSVMLNNMKSNDSPLLCKL</sequence>
<dbReference type="InterPro" id="IPR003111">
    <property type="entry name" value="Lon_prtase_N"/>
</dbReference>
<dbReference type="InterPro" id="IPR004815">
    <property type="entry name" value="Lon_bac/euk-typ"/>
</dbReference>
<dbReference type="GO" id="GO:0030163">
    <property type="term" value="P:protein catabolic process"/>
    <property type="evidence" value="ECO:0007669"/>
    <property type="project" value="InterPro"/>
</dbReference>
<dbReference type="InterPro" id="IPR003959">
    <property type="entry name" value="ATPase_AAA_core"/>
</dbReference>
<dbReference type="InterPro" id="IPR008268">
    <property type="entry name" value="Peptidase_S16_AS"/>
</dbReference>
<dbReference type="SMART" id="SM00382">
    <property type="entry name" value="AAA"/>
    <property type="match status" value="1"/>
</dbReference>
<evidence type="ECO:0000313" key="14">
    <source>
        <dbReference type="EMBL" id="CAH0389678.1"/>
    </source>
</evidence>
<dbReference type="InterPro" id="IPR020568">
    <property type="entry name" value="Ribosomal_Su5_D2-typ_SF"/>
</dbReference>
<keyword evidence="5 6" id="KW-0067">ATP-binding</keyword>
<dbReference type="SUPFAM" id="SSF54211">
    <property type="entry name" value="Ribosomal protein S5 domain 2-like"/>
    <property type="match status" value="1"/>
</dbReference>
<evidence type="ECO:0000256" key="9">
    <source>
        <dbReference type="PROSITE-ProRule" id="PRU01122"/>
    </source>
</evidence>
<dbReference type="Pfam" id="PF22667">
    <property type="entry name" value="Lon_lid"/>
    <property type="match status" value="1"/>
</dbReference>
<dbReference type="PROSITE" id="PS51786">
    <property type="entry name" value="LON_PROTEOLYTIC"/>
    <property type="match status" value="1"/>
</dbReference>
<dbReference type="Gene3D" id="2.30.130.40">
    <property type="entry name" value="LON domain-like"/>
    <property type="match status" value="1"/>
</dbReference>
<dbReference type="InterPro" id="IPR003593">
    <property type="entry name" value="AAA+_ATPase"/>
</dbReference>
<feature type="active site" evidence="7 9">
    <location>
        <position position="744"/>
    </location>
</feature>